<feature type="transmembrane region" description="Helical" evidence="5">
    <location>
        <begin position="742"/>
        <end position="764"/>
    </location>
</feature>
<evidence type="ECO:0000313" key="7">
    <source>
        <dbReference type="Proteomes" id="UP000719412"/>
    </source>
</evidence>
<dbReference type="InterPro" id="IPR018499">
    <property type="entry name" value="Tetraspanin/Peripherin"/>
</dbReference>
<dbReference type="InterPro" id="IPR008952">
    <property type="entry name" value="Tetraspanin_EC2_sf"/>
</dbReference>
<comment type="subcellular location">
    <subcellularLocation>
        <location evidence="1">Membrane</location>
        <topology evidence="1">Multi-pass membrane protein</topology>
    </subcellularLocation>
</comment>
<feature type="transmembrane region" description="Helical" evidence="5">
    <location>
        <begin position="200"/>
        <end position="221"/>
    </location>
</feature>
<dbReference type="Proteomes" id="UP000719412">
    <property type="component" value="Unassembled WGS sequence"/>
</dbReference>
<feature type="transmembrane region" description="Helical" evidence="5">
    <location>
        <begin position="1059"/>
        <end position="1083"/>
    </location>
</feature>
<feature type="transmembrane region" description="Helical" evidence="5">
    <location>
        <begin position="522"/>
        <end position="543"/>
    </location>
</feature>
<feature type="transmembrane region" description="Helical" evidence="5">
    <location>
        <begin position="242"/>
        <end position="265"/>
    </location>
</feature>
<dbReference type="GO" id="GO:0005886">
    <property type="term" value="C:plasma membrane"/>
    <property type="evidence" value="ECO:0007669"/>
    <property type="project" value="TreeGrafter"/>
</dbReference>
<dbReference type="Pfam" id="PF00335">
    <property type="entry name" value="Tetraspanin"/>
    <property type="match status" value="4"/>
</dbReference>
<feature type="transmembrane region" description="Helical" evidence="5">
    <location>
        <begin position="472"/>
        <end position="494"/>
    </location>
</feature>
<proteinExistence type="predicted"/>
<gene>
    <name evidence="6" type="ORF">GEV33_005042</name>
</gene>
<keyword evidence="7" id="KW-1185">Reference proteome</keyword>
<feature type="transmembrane region" description="Helical" evidence="5">
    <location>
        <begin position="855"/>
        <end position="881"/>
    </location>
</feature>
<evidence type="ECO:0000313" key="6">
    <source>
        <dbReference type="EMBL" id="KAH0817753.1"/>
    </source>
</evidence>
<feature type="transmembrane region" description="Helical" evidence="5">
    <location>
        <begin position="949"/>
        <end position="973"/>
    </location>
</feature>
<name>A0A8J6HP38_TENMO</name>
<accession>A0A8J6HP38</accession>
<keyword evidence="2 5" id="KW-0812">Transmembrane</keyword>
<feature type="transmembrane region" description="Helical" evidence="5">
    <location>
        <begin position="715"/>
        <end position="736"/>
    </location>
</feature>
<keyword evidence="3 5" id="KW-1133">Transmembrane helix</keyword>
<reference evidence="6" key="1">
    <citation type="journal article" date="2020" name="J Insects Food Feed">
        <title>The yellow mealworm (Tenebrio molitor) genome: a resource for the emerging insects as food and feed industry.</title>
        <authorList>
            <person name="Eriksson T."/>
            <person name="Andere A."/>
            <person name="Kelstrup H."/>
            <person name="Emery V."/>
            <person name="Picard C."/>
        </authorList>
    </citation>
    <scope>NUCLEOTIDE SEQUENCE</scope>
    <source>
        <strain evidence="6">Stoneville</strain>
        <tissue evidence="6">Whole head</tissue>
    </source>
</reference>
<comment type="caution">
    <text evidence="6">The sequence shown here is derived from an EMBL/GenBank/DDBJ whole genome shotgun (WGS) entry which is preliminary data.</text>
</comment>
<feature type="transmembrane region" description="Helical" evidence="5">
    <location>
        <begin position="7"/>
        <end position="25"/>
    </location>
</feature>
<dbReference type="AlphaFoldDB" id="A0A8J6HP38"/>
<evidence type="ECO:0000256" key="3">
    <source>
        <dbReference type="ARBA" id="ARBA00022989"/>
    </source>
</evidence>
<reference evidence="6" key="2">
    <citation type="submission" date="2021-08" db="EMBL/GenBank/DDBJ databases">
        <authorList>
            <person name="Eriksson T."/>
        </authorList>
    </citation>
    <scope>NUCLEOTIDE SEQUENCE</scope>
    <source>
        <strain evidence="6">Stoneville</strain>
        <tissue evidence="6">Whole head</tissue>
    </source>
</reference>
<evidence type="ECO:0000256" key="1">
    <source>
        <dbReference type="ARBA" id="ARBA00004141"/>
    </source>
</evidence>
<sequence>MNRSLSLFFIISKVLAFTALIMLFSTNDDAVYHLLTISVDQVPSLEQIPNSFRFIILTTLFVSILVCTFGIYGYARMNRYAIAYYGTANVLKLMWLAYVTILIYSRDDGDQIRKRIFAEFKYNKQARSSVEALQINFHCCGSPEYQFEDLPVYPPSCCAVSMMGTCLPNTTWPRCETNRTTVYTSLRNSDVLVQTSVACLFYGLATNKTVFCFQVSASDLMDRRVRRKSKKKRRIGSTFIELNRSLALFCIISKILFYVAAIMLYSTNFDPIYHLLLIREDQAPSMETIPQGILLMELTGFSVNVLTAMGGLYGYARLSRYLLTYYLMTIMLQIVWNVYLPLIFLSRDDTDHARKKLFLQFKYSKQARSAVAALQFNFHCCGSVYYRYHDLPAFPRTCCREDYYGCPESEIWPLCETNRTTIYSGYLQSDKLGTVAQSWVVSFWANRRQTIADNQDFRSKNRMDYCMELNRSVSLFLTTTTLLGMSAMMILYAFNDDPINSLLLITPENSHTLYRIPYSFRLIHTVTFSLGIFVTACGIYGYARLNRYALSYYGLSLVLILLWLIYFSIVVFNRDETDLARKKCFRNFKFDQKARYSISILQNMYQCCGSQFYNYEDQVTLPKSCCKDSDNFYCPRENAWPKQCETNRTTLLSALRSSNTMLPLLIFLCVGFILTLAMSAMLVLFAFNDDPINDILLITPENSHTLYRIPYSFRVIHVVTFLLGMFVTACGIYGYARLNRYALSYYGLSLVLVLLWFIYFIIVVSSRDDTDVPRQRFFLDFKFSRNARHSAYILQNMYQCCGSKFYNYEDMEALPKSCCQQVSDDFNCFKESKWEKQCETNRTTLFSHLQQSKKLFNIACVCAAACAVLLFEVILVFYMIYRLNLQLSDNVSAIFKIALSSTLLTLQHKVDARLSSHCIFTLINGCVLLLLSIFGYCGISKQRIWMLKMFLFASLIITIIHTMLAVIAFATVYKMDGSKTKIAIARIFARYDIDQRHKKQVDDIQIELMCCGVEGPHSWKTKIPDSCCHIVRNDICDEHSAYKTSCSDVLVASYKKYKWILAIEATTTATGACVVAVITFFIIRHIMRKRESDVDHPHSRRSAEE</sequence>
<evidence type="ECO:0000256" key="5">
    <source>
        <dbReference type="SAM" id="Phobius"/>
    </source>
</evidence>
<dbReference type="PANTHER" id="PTHR19282">
    <property type="entry name" value="TETRASPANIN"/>
    <property type="match status" value="1"/>
</dbReference>
<feature type="transmembrane region" description="Helical" evidence="5">
    <location>
        <begin position="54"/>
        <end position="75"/>
    </location>
</feature>
<feature type="transmembrane region" description="Helical" evidence="5">
    <location>
        <begin position="550"/>
        <end position="572"/>
    </location>
</feature>
<keyword evidence="4 5" id="KW-0472">Membrane</keyword>
<feature type="transmembrane region" description="Helical" evidence="5">
    <location>
        <begin position="323"/>
        <end position="345"/>
    </location>
</feature>
<protein>
    <recommendedName>
        <fullName evidence="8">Tetraspanin</fullName>
    </recommendedName>
</protein>
<evidence type="ECO:0000256" key="4">
    <source>
        <dbReference type="ARBA" id="ARBA00023136"/>
    </source>
</evidence>
<feature type="transmembrane region" description="Helical" evidence="5">
    <location>
        <begin position="914"/>
        <end position="937"/>
    </location>
</feature>
<evidence type="ECO:0008006" key="8">
    <source>
        <dbReference type="Google" id="ProtNLM"/>
    </source>
</evidence>
<dbReference type="CDD" id="cd03127">
    <property type="entry name" value="tetraspanin_LEL"/>
    <property type="match status" value="1"/>
</dbReference>
<dbReference type="Gene3D" id="1.10.1450.10">
    <property type="entry name" value="Tetraspanin"/>
    <property type="match status" value="1"/>
</dbReference>
<dbReference type="PANTHER" id="PTHR19282:SF544">
    <property type="entry name" value="TETRASPANIN"/>
    <property type="match status" value="1"/>
</dbReference>
<feature type="transmembrane region" description="Helical" evidence="5">
    <location>
        <begin position="82"/>
        <end position="104"/>
    </location>
</feature>
<feature type="transmembrane region" description="Helical" evidence="5">
    <location>
        <begin position="661"/>
        <end position="687"/>
    </location>
</feature>
<organism evidence="6 7">
    <name type="scientific">Tenebrio molitor</name>
    <name type="common">Yellow mealworm beetle</name>
    <dbReference type="NCBI Taxonomy" id="7067"/>
    <lineage>
        <taxon>Eukaryota</taxon>
        <taxon>Metazoa</taxon>
        <taxon>Ecdysozoa</taxon>
        <taxon>Arthropoda</taxon>
        <taxon>Hexapoda</taxon>
        <taxon>Insecta</taxon>
        <taxon>Pterygota</taxon>
        <taxon>Neoptera</taxon>
        <taxon>Endopterygota</taxon>
        <taxon>Coleoptera</taxon>
        <taxon>Polyphaga</taxon>
        <taxon>Cucujiformia</taxon>
        <taxon>Tenebrionidae</taxon>
        <taxon>Tenebrio</taxon>
    </lineage>
</organism>
<dbReference type="SUPFAM" id="SSF48652">
    <property type="entry name" value="Tetraspanin"/>
    <property type="match status" value="3"/>
</dbReference>
<dbReference type="EMBL" id="JABDTM020018882">
    <property type="protein sequence ID" value="KAH0817753.1"/>
    <property type="molecule type" value="Genomic_DNA"/>
</dbReference>
<evidence type="ECO:0000256" key="2">
    <source>
        <dbReference type="ARBA" id="ARBA00022692"/>
    </source>
</evidence>